<sequence length="91" mass="9909">MHGCPPPPRTCPTYASTRGTTMRTIADRLGWHVESEYGERGPETRRALHWTPPPLTSDRLLATASSRSATSTRSATAAKCRGRGWGEGSLK</sequence>
<feature type="compositionally biased region" description="Low complexity" evidence="1">
    <location>
        <begin position="62"/>
        <end position="78"/>
    </location>
</feature>
<dbReference type="Proteomes" id="UP001307889">
    <property type="component" value="Chromosome 1"/>
</dbReference>
<feature type="compositionally biased region" description="Basic and acidic residues" evidence="1">
    <location>
        <begin position="37"/>
        <end position="46"/>
    </location>
</feature>
<name>A0ABN7AC00_9HEMI</name>
<evidence type="ECO:0000313" key="3">
    <source>
        <dbReference type="Proteomes" id="UP001307889"/>
    </source>
</evidence>
<organism evidence="2 3">
    <name type="scientific">Nesidiocoris tenuis</name>
    <dbReference type="NCBI Taxonomy" id="355587"/>
    <lineage>
        <taxon>Eukaryota</taxon>
        <taxon>Metazoa</taxon>
        <taxon>Ecdysozoa</taxon>
        <taxon>Arthropoda</taxon>
        <taxon>Hexapoda</taxon>
        <taxon>Insecta</taxon>
        <taxon>Pterygota</taxon>
        <taxon>Neoptera</taxon>
        <taxon>Paraneoptera</taxon>
        <taxon>Hemiptera</taxon>
        <taxon>Heteroptera</taxon>
        <taxon>Panheteroptera</taxon>
        <taxon>Cimicomorpha</taxon>
        <taxon>Miridae</taxon>
        <taxon>Dicyphina</taxon>
        <taxon>Nesidiocoris</taxon>
    </lineage>
</organism>
<gene>
    <name evidence="2" type="ORF">NTJ_01580</name>
</gene>
<dbReference type="EMBL" id="AP028909">
    <property type="protein sequence ID" value="BES88772.1"/>
    <property type="molecule type" value="Genomic_DNA"/>
</dbReference>
<evidence type="ECO:0000256" key="1">
    <source>
        <dbReference type="SAM" id="MobiDB-lite"/>
    </source>
</evidence>
<proteinExistence type="predicted"/>
<evidence type="ECO:0000313" key="2">
    <source>
        <dbReference type="EMBL" id="BES88772.1"/>
    </source>
</evidence>
<protein>
    <submittedName>
        <fullName evidence="2">Uncharacterized protein</fullName>
    </submittedName>
</protein>
<accession>A0ABN7AC00</accession>
<reference evidence="2 3" key="1">
    <citation type="submission" date="2023-09" db="EMBL/GenBank/DDBJ databases">
        <title>Nesidiocoris tenuis whole genome shotgun sequence.</title>
        <authorList>
            <person name="Shibata T."/>
            <person name="Shimoda M."/>
            <person name="Kobayashi T."/>
            <person name="Uehara T."/>
        </authorList>
    </citation>
    <scope>NUCLEOTIDE SEQUENCE [LARGE SCALE GENOMIC DNA]</scope>
    <source>
        <strain evidence="2 3">Japan</strain>
    </source>
</reference>
<feature type="region of interest" description="Disordered" evidence="1">
    <location>
        <begin position="37"/>
        <end position="91"/>
    </location>
</feature>
<keyword evidence="3" id="KW-1185">Reference proteome</keyword>